<accession>A0AAW0YIB3</accession>
<dbReference type="InterPro" id="IPR018392">
    <property type="entry name" value="LysM"/>
</dbReference>
<evidence type="ECO:0000313" key="4">
    <source>
        <dbReference type="Proteomes" id="UP001388673"/>
    </source>
</evidence>
<dbReference type="InterPro" id="IPR036779">
    <property type="entry name" value="LysM_dom_sf"/>
</dbReference>
<keyword evidence="4" id="KW-1185">Reference proteome</keyword>
<reference evidence="3 4" key="1">
    <citation type="journal article" date="2024" name="bioRxiv">
        <title>Comparative genomics of Cryptococcus and Kwoniella reveals pathogenesis evolution and contrasting karyotype dynamics via intercentromeric recombination or chromosome fusion.</title>
        <authorList>
            <person name="Coelho M.A."/>
            <person name="David-Palma M."/>
            <person name="Shea T."/>
            <person name="Bowers K."/>
            <person name="McGinley-Smith S."/>
            <person name="Mohammad A.W."/>
            <person name="Gnirke A."/>
            <person name="Yurkov A.M."/>
            <person name="Nowrousian M."/>
            <person name="Sun S."/>
            <person name="Cuomo C.A."/>
            <person name="Heitman J."/>
        </authorList>
    </citation>
    <scope>NUCLEOTIDE SEQUENCE [LARGE SCALE GENOMIC DNA]</scope>
    <source>
        <strain evidence="3 4">CBS 13917</strain>
    </source>
</reference>
<comment type="caution">
    <text evidence="3">The sequence shown here is derived from an EMBL/GenBank/DDBJ whole genome shotgun (WGS) entry which is preliminary data.</text>
</comment>
<dbReference type="PROSITE" id="PS51782">
    <property type="entry name" value="LYSM"/>
    <property type="match status" value="1"/>
</dbReference>
<dbReference type="CDD" id="cd00118">
    <property type="entry name" value="LysM"/>
    <property type="match status" value="1"/>
</dbReference>
<feature type="region of interest" description="Disordered" evidence="1">
    <location>
        <begin position="55"/>
        <end position="89"/>
    </location>
</feature>
<dbReference type="Gene3D" id="3.10.350.10">
    <property type="entry name" value="LysM domain"/>
    <property type="match status" value="1"/>
</dbReference>
<dbReference type="AlphaFoldDB" id="A0AAW0YIB3"/>
<dbReference type="Pfam" id="PF01476">
    <property type="entry name" value="LysM"/>
    <property type="match status" value="1"/>
</dbReference>
<dbReference type="SUPFAM" id="SSF54106">
    <property type="entry name" value="LysM domain"/>
    <property type="match status" value="1"/>
</dbReference>
<feature type="compositionally biased region" description="Basic and acidic residues" evidence="1">
    <location>
        <begin position="127"/>
        <end position="147"/>
    </location>
</feature>
<dbReference type="Proteomes" id="UP001388673">
    <property type="component" value="Unassembled WGS sequence"/>
</dbReference>
<feature type="domain" description="LysM" evidence="2">
    <location>
        <begin position="163"/>
        <end position="213"/>
    </location>
</feature>
<evidence type="ECO:0000256" key="1">
    <source>
        <dbReference type="SAM" id="MobiDB-lite"/>
    </source>
</evidence>
<feature type="region of interest" description="Disordered" evidence="1">
    <location>
        <begin position="122"/>
        <end position="149"/>
    </location>
</feature>
<evidence type="ECO:0000259" key="2">
    <source>
        <dbReference type="PROSITE" id="PS51782"/>
    </source>
</evidence>
<dbReference type="KEGG" id="kne:92181994"/>
<feature type="region of interest" description="Disordered" evidence="1">
    <location>
        <begin position="284"/>
        <end position="323"/>
    </location>
</feature>
<name>A0AAW0YIB3_9TREE</name>
<sequence>MSSCQTCSSELPAPQLRSAFITPCCDSPICETCIARNPRLREYIPCLRCGDPTSNEELRGGGGSVHRTRSQHRRDGDDVGGRNDIVGGEGGQVVFEIGEDEDDLPPTYDEVAIASVTEECQSTGVQHDGDEAQQSKDVDHRQRQGDRDDVDVVEEDGMELVEVRHTIQRGDTLLAIARKYAADPHDLLTLNSLPPSALSTHPRLLQTRKTLIISRRSVLRSSLGSHAQSIPPEAAMGEVDPERERMKQVKRFQLLTKSTDPSIGTTYLNLEEMREGQDLFAEGSGEALPSVSEYGDKRSEDGNGERTGGGGGGKGKKLVLAEENNRQDRALDRFWRDEEWEEQVGGPEIARRKNGKWKVVGNGSAFGLGVGVKS</sequence>
<protein>
    <recommendedName>
        <fullName evidence="2">LysM domain-containing protein</fullName>
    </recommendedName>
</protein>
<gene>
    <name evidence="3" type="ORF">IAR55_004736</name>
</gene>
<evidence type="ECO:0000313" key="3">
    <source>
        <dbReference type="EMBL" id="KAK8849404.1"/>
    </source>
</evidence>
<organism evidence="3 4">
    <name type="scientific">Kwoniella newhampshirensis</name>
    <dbReference type="NCBI Taxonomy" id="1651941"/>
    <lineage>
        <taxon>Eukaryota</taxon>
        <taxon>Fungi</taxon>
        <taxon>Dikarya</taxon>
        <taxon>Basidiomycota</taxon>
        <taxon>Agaricomycotina</taxon>
        <taxon>Tremellomycetes</taxon>
        <taxon>Tremellales</taxon>
        <taxon>Cryptococcaceae</taxon>
        <taxon>Kwoniella</taxon>
    </lineage>
</organism>
<dbReference type="GeneID" id="92181994"/>
<dbReference type="RefSeq" id="XP_066801292.1">
    <property type="nucleotide sequence ID" value="XM_066947833.1"/>
</dbReference>
<dbReference type="EMBL" id="JBCAWK010000009">
    <property type="protein sequence ID" value="KAK8849404.1"/>
    <property type="molecule type" value="Genomic_DNA"/>
</dbReference>
<feature type="compositionally biased region" description="Basic and acidic residues" evidence="1">
    <location>
        <begin position="294"/>
        <end position="304"/>
    </location>
</feature>
<proteinExistence type="predicted"/>